<dbReference type="RefSeq" id="XP_060675852.1">
    <property type="nucleotide sequence ID" value="XM_060819869.1"/>
</dbReference>
<dbReference type="InterPro" id="IPR044974">
    <property type="entry name" value="Disease_R_plants"/>
</dbReference>
<keyword evidence="2" id="KW-0547">Nucleotide-binding</keyword>
<keyword evidence="1" id="KW-0677">Repeat</keyword>
<evidence type="ECO:0000256" key="1">
    <source>
        <dbReference type="ARBA" id="ARBA00022737"/>
    </source>
</evidence>
<dbReference type="InterPro" id="IPR042197">
    <property type="entry name" value="Apaf_helical"/>
</dbReference>
<dbReference type="CDD" id="cd14798">
    <property type="entry name" value="RX-CC_like"/>
    <property type="match status" value="1"/>
</dbReference>
<evidence type="ECO:0000256" key="3">
    <source>
        <dbReference type="ARBA" id="ARBA00022821"/>
    </source>
</evidence>
<dbReference type="PANTHER" id="PTHR23155">
    <property type="entry name" value="DISEASE RESISTANCE PROTEIN RP"/>
    <property type="match status" value="1"/>
</dbReference>
<dbReference type="Pfam" id="PF23598">
    <property type="entry name" value="LRR_14"/>
    <property type="match status" value="1"/>
</dbReference>
<dbReference type="InterPro" id="IPR038005">
    <property type="entry name" value="RX-like_CC"/>
</dbReference>
<dbReference type="InterPro" id="IPR032675">
    <property type="entry name" value="LRR_dom_sf"/>
</dbReference>
<dbReference type="InterPro" id="IPR002182">
    <property type="entry name" value="NB-ARC"/>
</dbReference>
<keyword evidence="3" id="KW-0611">Plant defense</keyword>
<dbReference type="Pfam" id="PF18052">
    <property type="entry name" value="Rx_N"/>
    <property type="match status" value="1"/>
</dbReference>
<dbReference type="InterPro" id="IPR041118">
    <property type="entry name" value="Rx_N"/>
</dbReference>
<gene>
    <name evidence="9" type="primary">LOC107414247</name>
</gene>
<accession>A0ABM4AGL0</accession>
<evidence type="ECO:0000313" key="9">
    <source>
        <dbReference type="RefSeq" id="XP_060675852.1"/>
    </source>
</evidence>
<evidence type="ECO:0000259" key="6">
    <source>
        <dbReference type="Pfam" id="PF23559"/>
    </source>
</evidence>
<feature type="domain" description="Disease resistance R13L4/SHOC-2-like LRR" evidence="7">
    <location>
        <begin position="687"/>
        <end position="1018"/>
    </location>
</feature>
<name>A0ABM4AGL0_ZIZJJ</name>
<protein>
    <submittedName>
        <fullName evidence="9">Disease resistance protein RPM1-like</fullName>
    </submittedName>
</protein>
<dbReference type="Pfam" id="PF23559">
    <property type="entry name" value="WHD_DRP"/>
    <property type="match status" value="1"/>
</dbReference>
<feature type="domain" description="Disease resistance protein winged helix" evidence="6">
    <location>
        <begin position="572"/>
        <end position="643"/>
    </location>
</feature>
<dbReference type="InterPro" id="IPR058922">
    <property type="entry name" value="WHD_DRP"/>
</dbReference>
<organism evidence="8 9">
    <name type="scientific">Ziziphus jujuba</name>
    <name type="common">Chinese jujube</name>
    <name type="synonym">Ziziphus sativa</name>
    <dbReference type="NCBI Taxonomy" id="326968"/>
    <lineage>
        <taxon>Eukaryota</taxon>
        <taxon>Viridiplantae</taxon>
        <taxon>Streptophyta</taxon>
        <taxon>Embryophyta</taxon>
        <taxon>Tracheophyta</taxon>
        <taxon>Spermatophyta</taxon>
        <taxon>Magnoliopsida</taxon>
        <taxon>eudicotyledons</taxon>
        <taxon>Gunneridae</taxon>
        <taxon>Pentapetalae</taxon>
        <taxon>rosids</taxon>
        <taxon>fabids</taxon>
        <taxon>Rosales</taxon>
        <taxon>Rhamnaceae</taxon>
        <taxon>Paliureae</taxon>
        <taxon>Ziziphus</taxon>
    </lineage>
</organism>
<dbReference type="Proteomes" id="UP001652623">
    <property type="component" value="Chromosome 8"/>
</dbReference>
<dbReference type="PRINTS" id="PR00364">
    <property type="entry name" value="DISEASERSIST"/>
</dbReference>
<reference evidence="9" key="1">
    <citation type="submission" date="2025-08" db="UniProtKB">
        <authorList>
            <consortium name="RefSeq"/>
        </authorList>
    </citation>
    <scope>IDENTIFICATION</scope>
    <source>
        <tissue evidence="9">Seedling</tissue>
    </source>
</reference>
<feature type="domain" description="Disease resistance N-terminal" evidence="5">
    <location>
        <begin position="66"/>
        <end position="155"/>
    </location>
</feature>
<dbReference type="InterPro" id="IPR027417">
    <property type="entry name" value="P-loop_NTPase"/>
</dbReference>
<evidence type="ECO:0000256" key="2">
    <source>
        <dbReference type="ARBA" id="ARBA00022741"/>
    </source>
</evidence>
<dbReference type="Gene3D" id="1.20.5.4130">
    <property type="match status" value="1"/>
</dbReference>
<dbReference type="Gene3D" id="1.10.10.10">
    <property type="entry name" value="Winged helix-like DNA-binding domain superfamily/Winged helix DNA-binding domain"/>
    <property type="match status" value="1"/>
</dbReference>
<dbReference type="PANTHER" id="PTHR23155:SF1052">
    <property type="entry name" value="DISEASE RESISTANCE PROTEIN RPM1"/>
    <property type="match status" value="1"/>
</dbReference>
<keyword evidence="8" id="KW-1185">Reference proteome</keyword>
<feature type="domain" description="NB-ARC" evidence="4">
    <location>
        <begin position="239"/>
        <end position="415"/>
    </location>
</feature>
<dbReference type="SUPFAM" id="SSF52058">
    <property type="entry name" value="L domain-like"/>
    <property type="match status" value="1"/>
</dbReference>
<evidence type="ECO:0000259" key="4">
    <source>
        <dbReference type="Pfam" id="PF00931"/>
    </source>
</evidence>
<dbReference type="Gene3D" id="3.40.50.300">
    <property type="entry name" value="P-loop containing nucleotide triphosphate hydrolases"/>
    <property type="match status" value="1"/>
</dbReference>
<dbReference type="Gene3D" id="3.80.10.10">
    <property type="entry name" value="Ribonuclease Inhibitor"/>
    <property type="match status" value="1"/>
</dbReference>
<dbReference type="InterPro" id="IPR055414">
    <property type="entry name" value="LRR_R13L4/SHOC2-like"/>
</dbReference>
<dbReference type="Pfam" id="PF00931">
    <property type="entry name" value="NB-ARC"/>
    <property type="match status" value="1"/>
</dbReference>
<evidence type="ECO:0000313" key="8">
    <source>
        <dbReference type="Proteomes" id="UP001652623"/>
    </source>
</evidence>
<evidence type="ECO:0000259" key="7">
    <source>
        <dbReference type="Pfam" id="PF23598"/>
    </source>
</evidence>
<dbReference type="Gene3D" id="1.10.8.430">
    <property type="entry name" value="Helical domain of apoptotic protease-activating factors"/>
    <property type="match status" value="1"/>
</dbReference>
<evidence type="ECO:0000259" key="5">
    <source>
        <dbReference type="Pfam" id="PF18052"/>
    </source>
</evidence>
<dbReference type="GeneID" id="107414247"/>
<proteinExistence type="predicted"/>
<dbReference type="SUPFAM" id="SSF52540">
    <property type="entry name" value="P-loop containing nucleoside triphosphate hydrolases"/>
    <property type="match status" value="2"/>
</dbReference>
<sequence length="1069" mass="122368">MAVASAEFRVPIGFLSGLRSRARVDPTECGVRVTQPNGAWLVVRGSETGWGRGPVSDKGRLKAETAVCFLINKLLQLSLTKEVKLIRGIQKEVADIREELESICSFLKDADAKAALIREDMDDGIKTWLKQVRESAYHIEDVIDIYMLRVGQPRLQHHGYIGFLQKVAFLVTKIKPRHEIASKIRSIKLSIIEIKARSERYGFNSYERGPSNYGKDFTWHDPRAAALFIEEDEVVGIESARDELIGWLVEKATKRSVVSVVGMGGLGKTTLAKKVFDSQKVKAHFDCYAWISVSQSYKIEDLLRMMIKQFCKAGKEYTPERIDTMDGNLLLSKSREYLQQKRYVVVFDDVWQVNFWGLVEHALPNNSKGGRVIITTRNQDVAYFCKKSSFVHVHHLKPLSEEKAWELFCSKAFQFDDGGTCPPELEKLSLEIVKRCRGLPLALVSVTELGEKQIATETKKTKNKHKINVETLDGKNHGQGEQIQYRKIGTKGEPDCAIPSNPNYSRKLNLAISIAGLLSTKDKVISEWRKLHNSLRSELEKNPHLTSITRILSLSYHDLPYYLKSCFLYFGIFPEDYSVSCVRLVRLWIAEGFIKPREGTTMEEVAEEYLTELIHRSLIQVPQVNIDGKARSCQIHDLWREIILQKMVDLNFCHVFSAFEAPPKQITRRLSIDKTLYEASESIEFPHVRSIFIFNQEEMPKSFVSTFTKKFKLLKVLDFTDAPLDHLPNYVGNLFHLRYLSLRNTKVKWLPKSIVRLQYLETLDLKQSLVFEIPVEVNKHLKLRNLLACFCNYEIRFCMSSERGVKIKEGIECLTSLQKLYHVEVNHGGVQLIEELGKLKQLKKLGLKNLTTENCSTLCASIEKMKKLESLEICSTSEDETLDLQHISTPPEFLRHLYLKGHLEKLPDWIIKLQHLVKLRIFWAGLRQEPLGALKNLQSLLELGISYKAYHAEKLHFEAGGFQKLKLLKFTKLAGLNSLIIDEGALPLLEELQISSCLQLKEVPFGIRHLRNIKVVRFVDMPNELRLGVDPSTGHHYWKLEHVPTVLFSFKAGPRSGVYDTYTLHELCS</sequence>
<dbReference type="InterPro" id="IPR036388">
    <property type="entry name" value="WH-like_DNA-bd_sf"/>
</dbReference>